<dbReference type="InterPro" id="IPR016181">
    <property type="entry name" value="Acyl_CoA_acyltransferase"/>
</dbReference>
<keyword evidence="2" id="KW-0012">Acyltransferase</keyword>
<proteinExistence type="predicted"/>
<evidence type="ECO:0000256" key="1">
    <source>
        <dbReference type="ARBA" id="ARBA00022679"/>
    </source>
</evidence>
<protein>
    <submittedName>
        <fullName evidence="4">Phosphinothricin acetyltransferase</fullName>
    </submittedName>
</protein>
<dbReference type="Gene3D" id="3.40.630.30">
    <property type="match status" value="1"/>
</dbReference>
<organism evidence="4 5">
    <name type="scientific">Nitrosospira multiformis</name>
    <dbReference type="NCBI Taxonomy" id="1231"/>
    <lineage>
        <taxon>Bacteria</taxon>
        <taxon>Pseudomonadati</taxon>
        <taxon>Pseudomonadota</taxon>
        <taxon>Betaproteobacteria</taxon>
        <taxon>Nitrosomonadales</taxon>
        <taxon>Nitrosomonadaceae</taxon>
        <taxon>Nitrosospira</taxon>
    </lineage>
</organism>
<evidence type="ECO:0000259" key="3">
    <source>
        <dbReference type="Pfam" id="PF00583"/>
    </source>
</evidence>
<dbReference type="CDD" id="cd04301">
    <property type="entry name" value="NAT_SF"/>
    <property type="match status" value="1"/>
</dbReference>
<keyword evidence="1" id="KW-0808">Transferase</keyword>
<accession>A0ABY0TI20</accession>
<name>A0ABY0TI20_9PROT</name>
<evidence type="ECO:0000313" key="5">
    <source>
        <dbReference type="Proteomes" id="UP000183471"/>
    </source>
</evidence>
<reference evidence="4 5" key="1">
    <citation type="submission" date="2016-10" db="EMBL/GenBank/DDBJ databases">
        <authorList>
            <person name="Varghese N."/>
            <person name="Submissions S."/>
        </authorList>
    </citation>
    <scope>NUCLEOTIDE SEQUENCE [LARGE SCALE GENOMIC DNA]</scope>
    <source>
        <strain evidence="4 5">Nl1</strain>
    </source>
</reference>
<gene>
    <name evidence="4" type="ORF">SAMN05216402_2618</name>
</gene>
<keyword evidence="5" id="KW-1185">Reference proteome</keyword>
<evidence type="ECO:0000313" key="4">
    <source>
        <dbReference type="EMBL" id="SDQ86969.1"/>
    </source>
</evidence>
<sequence length="170" mass="19060">MIKIISCSYQKHADKILDIFNDVILNSTALYEYKPRTHEGMISWFRAKQEENFPVIGLEDERRSLLGFGSYGTFRAWSVYKYSVEYSVYICKDQRGKGLGRLIMSNIIQNARAQGYHVLIGGIDESNMASICMHTKLRSGPNCLNSHLSILSGISADFHAASLTVGNITA</sequence>
<dbReference type="Pfam" id="PF00583">
    <property type="entry name" value="Acetyltransf_1"/>
    <property type="match status" value="1"/>
</dbReference>
<dbReference type="PANTHER" id="PTHR43072">
    <property type="entry name" value="N-ACETYLTRANSFERASE"/>
    <property type="match status" value="1"/>
</dbReference>
<feature type="domain" description="N-acetyltransferase" evidence="3">
    <location>
        <begin position="32"/>
        <end position="136"/>
    </location>
</feature>
<dbReference type="EMBL" id="FNKY01000001">
    <property type="protein sequence ID" value="SDQ86969.1"/>
    <property type="molecule type" value="Genomic_DNA"/>
</dbReference>
<evidence type="ECO:0000256" key="2">
    <source>
        <dbReference type="ARBA" id="ARBA00023315"/>
    </source>
</evidence>
<dbReference type="PANTHER" id="PTHR43072:SF23">
    <property type="entry name" value="UPF0039 PROTEIN C11D3.02C"/>
    <property type="match status" value="1"/>
</dbReference>
<dbReference type="SUPFAM" id="SSF55729">
    <property type="entry name" value="Acyl-CoA N-acyltransferases (Nat)"/>
    <property type="match status" value="1"/>
</dbReference>
<comment type="caution">
    <text evidence="4">The sequence shown here is derived from an EMBL/GenBank/DDBJ whole genome shotgun (WGS) entry which is preliminary data.</text>
</comment>
<dbReference type="Proteomes" id="UP000183471">
    <property type="component" value="Unassembled WGS sequence"/>
</dbReference>
<dbReference type="InterPro" id="IPR000182">
    <property type="entry name" value="GNAT_dom"/>
</dbReference>